<organism evidence="1 2">
    <name type="scientific">Halovivax asiaticus JCM 14624</name>
    <dbReference type="NCBI Taxonomy" id="1227490"/>
    <lineage>
        <taxon>Archaea</taxon>
        <taxon>Methanobacteriati</taxon>
        <taxon>Methanobacteriota</taxon>
        <taxon>Stenosarchaea group</taxon>
        <taxon>Halobacteria</taxon>
        <taxon>Halobacteriales</taxon>
        <taxon>Natrialbaceae</taxon>
        <taxon>Halovivax</taxon>
    </lineage>
</organism>
<dbReference type="OrthoDB" id="183655at2157"/>
<evidence type="ECO:0000313" key="1">
    <source>
        <dbReference type="EMBL" id="ELZ11985.1"/>
    </source>
</evidence>
<dbReference type="Pfam" id="PF01917">
    <property type="entry name" value="Flagellin_arch-type"/>
    <property type="match status" value="1"/>
</dbReference>
<dbReference type="AlphaFoldDB" id="M0BM97"/>
<comment type="caution">
    <text evidence="1">The sequence shown here is derived from an EMBL/GenBank/DDBJ whole genome shotgun (WGS) entry which is preliminary data.</text>
</comment>
<dbReference type="RefSeq" id="WP_007699377.1">
    <property type="nucleotide sequence ID" value="NZ_AOIQ01000010.1"/>
</dbReference>
<dbReference type="Proteomes" id="UP000011560">
    <property type="component" value="Unassembled WGS sequence"/>
</dbReference>
<dbReference type="STRING" id="1227490.C479_06052"/>
<keyword evidence="1" id="KW-0966">Cell projection</keyword>
<sequence length="155" mass="16148">MSGESISTLILFIAAMLVAASVAGTLVTSVGELSGSIDGYSGDVSDDIETDVEIISDPGSDAIVGDNNQTVTLLVKNTGDRTLPSDGTELDPLVDGRYVSNENLSVTVLEEPTWNAGTVAQVTLSLSEPLDAGEHRVMLSVRGSESTFQFYYGGA</sequence>
<keyword evidence="1" id="KW-0282">Flagellum</keyword>
<protein>
    <submittedName>
        <fullName evidence="1">Flagellin</fullName>
    </submittedName>
</protein>
<dbReference type="PATRIC" id="fig|1227490.4.peg.1228"/>
<dbReference type="InterPro" id="IPR002774">
    <property type="entry name" value="Flagellin_arc-type"/>
</dbReference>
<dbReference type="PANTHER" id="PTHR42200">
    <property type="entry name" value="ARCHAEAL FLAGELLA-RELATED PROTEIN F-RELATED"/>
    <property type="match status" value="1"/>
</dbReference>
<dbReference type="GO" id="GO:0097588">
    <property type="term" value="P:archaeal or bacterial-type flagellum-dependent cell motility"/>
    <property type="evidence" value="ECO:0007669"/>
    <property type="project" value="InterPro"/>
</dbReference>
<keyword evidence="2" id="KW-1185">Reference proteome</keyword>
<accession>M0BM97</accession>
<dbReference type="PANTHER" id="PTHR42200:SF2">
    <property type="entry name" value="ARCHAEAL FLAGELLA-RELATED PROTEIN F"/>
    <property type="match status" value="1"/>
</dbReference>
<proteinExistence type="predicted"/>
<name>M0BM97_9EURY</name>
<keyword evidence="1" id="KW-0969">Cilium</keyword>
<gene>
    <name evidence="1" type="ORF">C479_06052</name>
</gene>
<dbReference type="GO" id="GO:0005198">
    <property type="term" value="F:structural molecule activity"/>
    <property type="evidence" value="ECO:0007669"/>
    <property type="project" value="InterPro"/>
</dbReference>
<dbReference type="EMBL" id="AOIQ01000010">
    <property type="protein sequence ID" value="ELZ11985.1"/>
    <property type="molecule type" value="Genomic_DNA"/>
</dbReference>
<evidence type="ECO:0000313" key="2">
    <source>
        <dbReference type="Proteomes" id="UP000011560"/>
    </source>
</evidence>
<reference evidence="1 2" key="1">
    <citation type="journal article" date="2014" name="PLoS Genet.">
        <title>Phylogenetically driven sequencing of extremely halophilic archaea reveals strategies for static and dynamic osmo-response.</title>
        <authorList>
            <person name="Becker E.A."/>
            <person name="Seitzer P.M."/>
            <person name="Tritt A."/>
            <person name="Larsen D."/>
            <person name="Krusor M."/>
            <person name="Yao A.I."/>
            <person name="Wu D."/>
            <person name="Madern D."/>
            <person name="Eisen J.A."/>
            <person name="Darling A.E."/>
            <person name="Facciotti M.T."/>
        </authorList>
    </citation>
    <scope>NUCLEOTIDE SEQUENCE [LARGE SCALE GENOMIC DNA]</scope>
    <source>
        <strain evidence="1 2">JCM 14624</strain>
    </source>
</reference>